<evidence type="ECO:0000313" key="2">
    <source>
        <dbReference type="EMBL" id="CAB4740853.1"/>
    </source>
</evidence>
<dbReference type="CDD" id="cd07067">
    <property type="entry name" value="HP_PGM_like"/>
    <property type="match status" value="1"/>
</dbReference>
<accession>A0A6J6QVZ5</accession>
<dbReference type="InterPro" id="IPR029033">
    <property type="entry name" value="His_PPase_superfam"/>
</dbReference>
<dbReference type="EMBL" id="CAFBLR010000057">
    <property type="protein sequence ID" value="CAB4871386.1"/>
    <property type="molecule type" value="Genomic_DNA"/>
</dbReference>
<proteinExistence type="predicted"/>
<evidence type="ECO:0000313" key="4">
    <source>
        <dbReference type="EMBL" id="CAB5066026.1"/>
    </source>
</evidence>
<dbReference type="EMBL" id="CAEZYY010000003">
    <property type="protein sequence ID" value="CAB4740853.1"/>
    <property type="molecule type" value="Genomic_DNA"/>
</dbReference>
<dbReference type="EMBL" id="CAEZXX010000073">
    <property type="protein sequence ID" value="CAB4711334.1"/>
    <property type="molecule type" value="Genomic_DNA"/>
</dbReference>
<dbReference type="EMBL" id="CAFBQP010000069">
    <property type="protein sequence ID" value="CAB5066026.1"/>
    <property type="molecule type" value="Genomic_DNA"/>
</dbReference>
<dbReference type="Gene3D" id="3.40.50.1240">
    <property type="entry name" value="Phosphoglycerate mutase-like"/>
    <property type="match status" value="1"/>
</dbReference>
<protein>
    <submittedName>
        <fullName evidence="1">Unannotated protein</fullName>
    </submittedName>
</protein>
<reference evidence="1" key="1">
    <citation type="submission" date="2020-05" db="EMBL/GenBank/DDBJ databases">
        <authorList>
            <person name="Chiriac C."/>
            <person name="Salcher M."/>
            <person name="Ghai R."/>
            <person name="Kavagutti S V."/>
        </authorList>
    </citation>
    <scope>NUCLEOTIDE SEQUENCE</scope>
</reference>
<dbReference type="Pfam" id="PF00300">
    <property type="entry name" value="His_Phos_1"/>
    <property type="match status" value="1"/>
</dbReference>
<evidence type="ECO:0000313" key="1">
    <source>
        <dbReference type="EMBL" id="CAB4711334.1"/>
    </source>
</evidence>
<sequence>MRRLDISPDVIVSSHFPRAIETAEIIAPALGGQQIHIEPGVGEHDPGPSCDGMTYDAYVERYGAGLNWDDPFHNVFEDGETMSTFHHRAASALYALANTYAGKTVVVFCHGGVVDVAFRSLLRLPIAGGFALHTLNTSISSFERVNPTKWVLERYNDAAHLADIS</sequence>
<dbReference type="SUPFAM" id="SSF53254">
    <property type="entry name" value="Phosphoglycerate mutase-like"/>
    <property type="match status" value="1"/>
</dbReference>
<dbReference type="AlphaFoldDB" id="A0A6J6QVZ5"/>
<evidence type="ECO:0000313" key="3">
    <source>
        <dbReference type="EMBL" id="CAB4871386.1"/>
    </source>
</evidence>
<dbReference type="InterPro" id="IPR013078">
    <property type="entry name" value="His_Pase_superF_clade-1"/>
</dbReference>
<organism evidence="1">
    <name type="scientific">freshwater metagenome</name>
    <dbReference type="NCBI Taxonomy" id="449393"/>
    <lineage>
        <taxon>unclassified sequences</taxon>
        <taxon>metagenomes</taxon>
        <taxon>ecological metagenomes</taxon>
    </lineage>
</organism>
<gene>
    <name evidence="1" type="ORF">UFOPK2602_01176</name>
    <name evidence="2" type="ORF">UFOPK2806_00365</name>
    <name evidence="3" type="ORF">UFOPK3417_00762</name>
    <name evidence="4" type="ORF">UFOPK4306_01718</name>
</gene>
<name>A0A6J6QVZ5_9ZZZZ</name>